<proteinExistence type="predicted"/>
<reference evidence="2 3" key="1">
    <citation type="submission" date="2020-08" db="EMBL/GenBank/DDBJ databases">
        <title>Aphidius gifuensis genome sequencing and assembly.</title>
        <authorList>
            <person name="Du Z."/>
        </authorList>
    </citation>
    <scope>NUCLEOTIDE SEQUENCE [LARGE SCALE GENOMIC DNA]</scope>
    <source>
        <strain evidence="2">YNYX2018</strain>
        <tissue evidence="2">Adults</tissue>
    </source>
</reference>
<evidence type="ECO:0000313" key="3">
    <source>
        <dbReference type="Proteomes" id="UP000639338"/>
    </source>
</evidence>
<feature type="transmembrane region" description="Helical" evidence="1">
    <location>
        <begin position="6"/>
        <end position="29"/>
    </location>
</feature>
<gene>
    <name evidence="2" type="ORF">HCN44_001749</name>
</gene>
<evidence type="ECO:0000313" key="2">
    <source>
        <dbReference type="EMBL" id="KAF7992424.1"/>
    </source>
</evidence>
<evidence type="ECO:0000256" key="1">
    <source>
        <dbReference type="SAM" id="Phobius"/>
    </source>
</evidence>
<evidence type="ECO:0008006" key="4">
    <source>
        <dbReference type="Google" id="ProtNLM"/>
    </source>
</evidence>
<dbReference type="Proteomes" id="UP000639338">
    <property type="component" value="Unassembled WGS sequence"/>
</dbReference>
<feature type="transmembrane region" description="Helical" evidence="1">
    <location>
        <begin position="36"/>
        <end position="54"/>
    </location>
</feature>
<protein>
    <recommendedName>
        <fullName evidence="4">Transmembrane protein 218</fullName>
    </recommendedName>
</protein>
<feature type="transmembrane region" description="Helical" evidence="1">
    <location>
        <begin position="74"/>
        <end position="97"/>
    </location>
</feature>
<sequence>MTTLIFGIGIGLFILISIWLLAGLIFSISSRTDKKFGFIAIAIATLLTFILICLPKNSEHPNIKEEKLYDHYFILRISLVVLLAASSVIAAVGYVNYALMETKKPQRITTWIH</sequence>
<keyword evidence="1" id="KW-1133">Transmembrane helix</keyword>
<accession>A0A834XWH9</accession>
<keyword evidence="3" id="KW-1185">Reference proteome</keyword>
<organism evidence="2 3">
    <name type="scientific">Aphidius gifuensis</name>
    <name type="common">Parasitoid wasp</name>
    <dbReference type="NCBI Taxonomy" id="684658"/>
    <lineage>
        <taxon>Eukaryota</taxon>
        <taxon>Metazoa</taxon>
        <taxon>Ecdysozoa</taxon>
        <taxon>Arthropoda</taxon>
        <taxon>Hexapoda</taxon>
        <taxon>Insecta</taxon>
        <taxon>Pterygota</taxon>
        <taxon>Neoptera</taxon>
        <taxon>Endopterygota</taxon>
        <taxon>Hymenoptera</taxon>
        <taxon>Apocrita</taxon>
        <taxon>Ichneumonoidea</taxon>
        <taxon>Braconidae</taxon>
        <taxon>Aphidiinae</taxon>
        <taxon>Aphidius</taxon>
    </lineage>
</organism>
<keyword evidence="1" id="KW-0812">Transmembrane</keyword>
<dbReference type="AlphaFoldDB" id="A0A834XWH9"/>
<dbReference type="EMBL" id="JACMRX010000003">
    <property type="protein sequence ID" value="KAF7992424.1"/>
    <property type="molecule type" value="Genomic_DNA"/>
</dbReference>
<name>A0A834XWH9_APHGI</name>
<keyword evidence="1" id="KW-0472">Membrane</keyword>
<comment type="caution">
    <text evidence="2">The sequence shown here is derived from an EMBL/GenBank/DDBJ whole genome shotgun (WGS) entry which is preliminary data.</text>
</comment>